<dbReference type="AlphaFoldDB" id="A0A0N8GLG4"/>
<gene>
    <name evidence="1" type="ORF">AC812_15495</name>
</gene>
<proteinExistence type="predicted"/>
<organism evidence="1 2">
    <name type="scientific">Bellilinea caldifistulae</name>
    <dbReference type="NCBI Taxonomy" id="360411"/>
    <lineage>
        <taxon>Bacteria</taxon>
        <taxon>Bacillati</taxon>
        <taxon>Chloroflexota</taxon>
        <taxon>Anaerolineae</taxon>
        <taxon>Anaerolineales</taxon>
        <taxon>Anaerolineaceae</taxon>
        <taxon>Bellilinea</taxon>
    </lineage>
</organism>
<dbReference type="STRING" id="360411.AC812_15495"/>
<dbReference type="EMBL" id="LGHJ01000023">
    <property type="protein sequence ID" value="KPL72426.1"/>
    <property type="molecule type" value="Genomic_DNA"/>
</dbReference>
<evidence type="ECO:0000313" key="2">
    <source>
        <dbReference type="Proteomes" id="UP000050514"/>
    </source>
</evidence>
<evidence type="ECO:0000313" key="1">
    <source>
        <dbReference type="EMBL" id="KPL72426.1"/>
    </source>
</evidence>
<comment type="caution">
    <text evidence="1">The sequence shown here is derived from an EMBL/GenBank/DDBJ whole genome shotgun (WGS) entry which is preliminary data.</text>
</comment>
<sequence>MPVQIENLQEKYWEKFEIQEEDLEFLYNHLLEIETPLTAKELAEVLIRERIRRETERLLELQSARGEIYQPQKTYQPGEHLQFPALNWVKGKVLSVRPGFNPDLPAFEVIKVEMEDGSIREFAASLPDHILNQSIQSEINEPALNPDLILEKYSDQIADLLTQTFETVADLVQIAGAWFPRSLLVDVSVGHLNLAEALLEMSGGGPLPTEVILDQIELPTDVNRKLTEFSMNLALQEDNRFDEVGPAGKTLWFLRRLEPEGVQNTPLYLRYQPVSVDTSVARSEIEALNRLVFDELEPEGDLPKKAEEIEVSLIFPHWRAGTIPLSRSIARLFPTAYEAPRVRFLFVDEETGKEFPGWVVRPGRYVFGLREWIEEKELIPGSLFVVKQGKEPGKVIIKALKKKSTKEWLRTVLVGTDGGVVLTMLKQQIGNEYDERMAIAIPDVAALDQVWETGTRYKTSLEKTILSMMREMVKLSPQGHVHAQELYAAVNLVRRCPPGVLVSILANQPNVLHLGDLYYRLSDQDLEV</sequence>
<dbReference type="Proteomes" id="UP000050514">
    <property type="component" value="Unassembled WGS sequence"/>
</dbReference>
<reference evidence="1 2" key="1">
    <citation type="submission" date="2015-07" db="EMBL/GenBank/DDBJ databases">
        <title>Draft genome of Bellilinea caldifistulae DSM 17877.</title>
        <authorList>
            <person name="Hemp J."/>
            <person name="Ward L.M."/>
            <person name="Pace L.A."/>
            <person name="Fischer W.W."/>
        </authorList>
    </citation>
    <scope>NUCLEOTIDE SEQUENCE [LARGE SCALE GENOMIC DNA]</scope>
    <source>
        <strain evidence="1 2">GOMI-1</strain>
    </source>
</reference>
<protein>
    <submittedName>
        <fullName evidence="1">Uncharacterized protein</fullName>
    </submittedName>
</protein>
<accession>A0A0N8GLG4</accession>
<dbReference type="OrthoDB" id="144485at2"/>
<keyword evidence="2" id="KW-1185">Reference proteome</keyword>
<dbReference type="RefSeq" id="WP_061916808.1">
    <property type="nucleotide sequence ID" value="NZ_DF967971.1"/>
</dbReference>
<name>A0A0N8GLG4_9CHLR</name>